<protein>
    <submittedName>
        <fullName evidence="1">Uncharacterized protein</fullName>
    </submittedName>
</protein>
<sequence length="196" mass="21310">MCGGYRSNVSGLYGWNVYSPRVRGLSVVLSTVTRWLEVFPPCAGVIGGVVHGYPQAGSIPPVCGGYRSCCPRLPAGWKYSPRMRGLSEVFDLIQKGTDVFPPHAGVIGHPHGYLLHSVSIPPACGGYRLREAKTPPRQGYSPRVRGLSVTFWQLVKHFCVFPPHAGVIGENGNLHKNVFCIPPVCGGYRPRLSKAK</sequence>
<dbReference type="AlphaFoldDB" id="A0ABD7NV63"/>
<name>A0ABD7NV63_KLEPN</name>
<comment type="caution">
    <text evidence="1">The sequence shown here is derived from an EMBL/GenBank/DDBJ whole genome shotgun (WGS) entry which is preliminary data.</text>
</comment>
<dbReference type="AntiFam" id="ANF00057">
    <property type="entry name" value="Translation of E. coli type CRISPR repeat"/>
</dbReference>
<evidence type="ECO:0000313" key="2">
    <source>
        <dbReference type="Proteomes" id="UP000259497"/>
    </source>
</evidence>
<accession>A0ABD7NV63</accession>
<proteinExistence type="predicted"/>
<organism evidence="1 2">
    <name type="scientific">Klebsiella pneumoniae</name>
    <dbReference type="NCBI Taxonomy" id="573"/>
    <lineage>
        <taxon>Bacteria</taxon>
        <taxon>Pseudomonadati</taxon>
        <taxon>Pseudomonadota</taxon>
        <taxon>Gammaproteobacteria</taxon>
        <taxon>Enterobacterales</taxon>
        <taxon>Enterobacteriaceae</taxon>
        <taxon>Klebsiella/Raoultella group</taxon>
        <taxon>Klebsiella</taxon>
        <taxon>Klebsiella pneumoniae complex</taxon>
    </lineage>
</organism>
<dbReference type="EMBL" id="UIXM01000017">
    <property type="protein sequence ID" value="SVS28617.1"/>
    <property type="molecule type" value="Genomic_DNA"/>
</dbReference>
<evidence type="ECO:0000313" key="1">
    <source>
        <dbReference type="EMBL" id="SVS28617.1"/>
    </source>
</evidence>
<gene>
    <name evidence="1" type="ORF">SAMEA3649733_04361</name>
</gene>
<dbReference type="Proteomes" id="UP000259497">
    <property type="component" value="Unassembled WGS sequence"/>
</dbReference>
<reference evidence="1 2" key="1">
    <citation type="submission" date="2018-08" db="EMBL/GenBank/DDBJ databases">
        <authorList>
            <consortium name="Pathogen Informatics"/>
        </authorList>
    </citation>
    <scope>NUCLEOTIDE SEQUENCE [LARGE SCALE GENOMIC DNA]</scope>
    <source>
        <strain evidence="1 2">EuSCAPE_GR114</strain>
    </source>
</reference>